<dbReference type="InterPro" id="IPR050090">
    <property type="entry name" value="Tyrosine_recombinase_XerCD"/>
</dbReference>
<sequence length="354" mass="41159">MEYNITYRQKDKGWQFIISYKDTNGKWKQKSKQGFKTKKDAKPAAEKMLKELKKNIKIIDKSFEKLTFREFTYMYVEHEKLYKQYATVSSLITVLSKFKDLNKKEMSKITSLDIQRIVDKTTKEGINNNTIRYYVKRLNTLFRCAKEEYKIIDNIPIKNIKIGKPIPTRKKALTDAEIENLLESFKGDKYYLLIFLAVNTGMRLGELLGLTWDNVDFKNNTLTVNKQWKKVKEGTWGFGDVKSKNSNRTIPVSHTVIKELINHKNVININNRILNFKATNSVCSIVNGKLKKRGFDITIHELRHTYATKLVANGIDFKTAAQILGHSVEQTLKTYSHVNNDMLNKAHSVIENIF</sequence>
<evidence type="ECO:0000256" key="2">
    <source>
        <dbReference type="ARBA" id="ARBA00023125"/>
    </source>
</evidence>
<dbReference type="RefSeq" id="WP_163248768.1">
    <property type="nucleotide sequence ID" value="NZ_SXDP01000002.1"/>
</dbReference>
<dbReference type="InterPro" id="IPR002104">
    <property type="entry name" value="Integrase_catalytic"/>
</dbReference>
<keyword evidence="3" id="KW-0233">DNA recombination</keyword>
<dbReference type="CDD" id="cd01189">
    <property type="entry name" value="INT_ICEBs1_C_like"/>
    <property type="match status" value="1"/>
</dbReference>
<dbReference type="InterPro" id="IPR010998">
    <property type="entry name" value="Integrase_recombinase_N"/>
</dbReference>
<evidence type="ECO:0000259" key="5">
    <source>
        <dbReference type="PROSITE" id="PS51898"/>
    </source>
</evidence>
<keyword evidence="8" id="KW-1185">Reference proteome</keyword>
<dbReference type="GO" id="GO:0006310">
    <property type="term" value="P:DNA recombination"/>
    <property type="evidence" value="ECO:0007669"/>
    <property type="project" value="UniProtKB-KW"/>
</dbReference>
<dbReference type="InterPro" id="IPR044068">
    <property type="entry name" value="CB"/>
</dbReference>
<evidence type="ECO:0000256" key="1">
    <source>
        <dbReference type="ARBA" id="ARBA00008857"/>
    </source>
</evidence>
<evidence type="ECO:0000313" key="8">
    <source>
        <dbReference type="Proteomes" id="UP000473885"/>
    </source>
</evidence>
<dbReference type="Proteomes" id="UP000473885">
    <property type="component" value="Unassembled WGS sequence"/>
</dbReference>
<feature type="domain" description="Core-binding (CB)" evidence="6">
    <location>
        <begin position="76"/>
        <end position="146"/>
    </location>
</feature>
<dbReference type="AlphaFoldDB" id="A0A6M0R8G0"/>
<feature type="domain" description="Tyr recombinase" evidence="5">
    <location>
        <begin position="168"/>
        <end position="348"/>
    </location>
</feature>
<dbReference type="InterPro" id="IPR013762">
    <property type="entry name" value="Integrase-like_cat_sf"/>
</dbReference>
<dbReference type="Pfam" id="PF00589">
    <property type="entry name" value="Phage_integrase"/>
    <property type="match status" value="1"/>
</dbReference>
<evidence type="ECO:0000259" key="6">
    <source>
        <dbReference type="PROSITE" id="PS51900"/>
    </source>
</evidence>
<dbReference type="Gene3D" id="1.10.150.130">
    <property type="match status" value="1"/>
</dbReference>
<dbReference type="SUPFAM" id="SSF56349">
    <property type="entry name" value="DNA breaking-rejoining enzymes"/>
    <property type="match status" value="1"/>
</dbReference>
<proteinExistence type="inferred from homology"/>
<dbReference type="PANTHER" id="PTHR30349:SF64">
    <property type="entry name" value="PROPHAGE INTEGRASE INTD-RELATED"/>
    <property type="match status" value="1"/>
</dbReference>
<dbReference type="Gene3D" id="1.10.443.10">
    <property type="entry name" value="Intergrase catalytic core"/>
    <property type="match status" value="1"/>
</dbReference>
<dbReference type="InterPro" id="IPR028259">
    <property type="entry name" value="AP2-like_int_N"/>
</dbReference>
<dbReference type="GO" id="GO:0015074">
    <property type="term" value="P:DNA integration"/>
    <property type="evidence" value="ECO:0007669"/>
    <property type="project" value="InterPro"/>
</dbReference>
<name>A0A6M0R8G0_9CLOT</name>
<dbReference type="InterPro" id="IPR011010">
    <property type="entry name" value="DNA_brk_join_enz"/>
</dbReference>
<dbReference type="PANTHER" id="PTHR30349">
    <property type="entry name" value="PHAGE INTEGRASE-RELATED"/>
    <property type="match status" value="1"/>
</dbReference>
<dbReference type="EMBL" id="SXDP01000002">
    <property type="protein sequence ID" value="NEZ46532.1"/>
    <property type="molecule type" value="Genomic_DNA"/>
</dbReference>
<evidence type="ECO:0000313" key="7">
    <source>
        <dbReference type="EMBL" id="NEZ46532.1"/>
    </source>
</evidence>
<evidence type="ECO:0000256" key="4">
    <source>
        <dbReference type="PROSITE-ProRule" id="PRU01248"/>
    </source>
</evidence>
<organism evidence="7 8">
    <name type="scientific">Clostridium niameyense</name>
    <dbReference type="NCBI Taxonomy" id="1622073"/>
    <lineage>
        <taxon>Bacteria</taxon>
        <taxon>Bacillati</taxon>
        <taxon>Bacillota</taxon>
        <taxon>Clostridia</taxon>
        <taxon>Eubacteriales</taxon>
        <taxon>Clostridiaceae</taxon>
        <taxon>Clostridium</taxon>
    </lineage>
</organism>
<evidence type="ECO:0000256" key="3">
    <source>
        <dbReference type="ARBA" id="ARBA00023172"/>
    </source>
</evidence>
<comment type="caution">
    <text evidence="7">The sequence shown here is derived from an EMBL/GenBank/DDBJ whole genome shotgun (WGS) entry which is preliminary data.</text>
</comment>
<keyword evidence="2 4" id="KW-0238">DNA-binding</keyword>
<comment type="similarity">
    <text evidence="1">Belongs to the 'phage' integrase family.</text>
</comment>
<gene>
    <name evidence="7" type="ORF">FDF74_04790</name>
</gene>
<dbReference type="Pfam" id="PF14657">
    <property type="entry name" value="Arm-DNA-bind_4"/>
    <property type="match status" value="1"/>
</dbReference>
<protein>
    <submittedName>
        <fullName evidence="7">Site-specific integrase</fullName>
    </submittedName>
</protein>
<reference evidence="7 8" key="1">
    <citation type="submission" date="2019-04" db="EMBL/GenBank/DDBJ databases">
        <title>Genome sequencing of Clostridium botulinum Groups I-IV and Clostridium butyricum.</title>
        <authorList>
            <person name="Brunt J."/>
            <person name="Van Vliet A.H.M."/>
            <person name="Stringer S.C."/>
            <person name="Carter A.T."/>
            <person name="Peck M.W."/>
        </authorList>
    </citation>
    <scope>NUCLEOTIDE SEQUENCE [LARGE SCALE GENOMIC DNA]</scope>
    <source>
        <strain evidence="7 8">IFR 18/094</strain>
    </source>
</reference>
<dbReference type="PROSITE" id="PS51898">
    <property type="entry name" value="TYR_RECOMBINASE"/>
    <property type="match status" value="1"/>
</dbReference>
<dbReference type="PROSITE" id="PS51900">
    <property type="entry name" value="CB"/>
    <property type="match status" value="1"/>
</dbReference>
<dbReference type="GO" id="GO:0003677">
    <property type="term" value="F:DNA binding"/>
    <property type="evidence" value="ECO:0007669"/>
    <property type="project" value="UniProtKB-UniRule"/>
</dbReference>
<accession>A0A6M0R8G0</accession>